<dbReference type="STRING" id="52838.A0A4S8JXN0"/>
<keyword evidence="2" id="KW-0732">Signal</keyword>
<reference evidence="3 4" key="1">
    <citation type="journal article" date="2019" name="Nat. Plants">
        <title>Genome sequencing of Musa balbisiana reveals subgenome evolution and function divergence in polyploid bananas.</title>
        <authorList>
            <person name="Yao X."/>
        </authorList>
    </citation>
    <scope>NUCLEOTIDE SEQUENCE [LARGE SCALE GENOMIC DNA]</scope>
    <source>
        <strain evidence="4">cv. DH-PKW</strain>
        <tissue evidence="3">Leaves</tissue>
    </source>
</reference>
<dbReference type="FunFam" id="2.60.110.10:FF:000004">
    <property type="entry name" value="THAUMATIN-LIKE PROTEIN 1"/>
    <property type="match status" value="1"/>
</dbReference>
<evidence type="ECO:0000256" key="1">
    <source>
        <dbReference type="SAM" id="MobiDB-lite"/>
    </source>
</evidence>
<dbReference type="AlphaFoldDB" id="A0A4S8JXN0"/>
<evidence type="ECO:0000256" key="2">
    <source>
        <dbReference type="SAM" id="SignalP"/>
    </source>
</evidence>
<dbReference type="SMART" id="SM00205">
    <property type="entry name" value="THN"/>
    <property type="match status" value="1"/>
</dbReference>
<dbReference type="InterPro" id="IPR017949">
    <property type="entry name" value="Thaumatin_CS"/>
</dbReference>
<feature type="signal peptide" evidence="2">
    <location>
        <begin position="1"/>
        <end position="24"/>
    </location>
</feature>
<organism evidence="3 4">
    <name type="scientific">Musa balbisiana</name>
    <name type="common">Banana</name>
    <dbReference type="NCBI Taxonomy" id="52838"/>
    <lineage>
        <taxon>Eukaryota</taxon>
        <taxon>Viridiplantae</taxon>
        <taxon>Streptophyta</taxon>
        <taxon>Embryophyta</taxon>
        <taxon>Tracheophyta</taxon>
        <taxon>Spermatophyta</taxon>
        <taxon>Magnoliopsida</taxon>
        <taxon>Liliopsida</taxon>
        <taxon>Zingiberales</taxon>
        <taxon>Musaceae</taxon>
        <taxon>Musa</taxon>
    </lineage>
</organism>
<evidence type="ECO:0000313" key="3">
    <source>
        <dbReference type="EMBL" id="THU67063.1"/>
    </source>
</evidence>
<dbReference type="InterPro" id="IPR037176">
    <property type="entry name" value="Osmotin/thaumatin-like_sf"/>
</dbReference>
<dbReference type="EMBL" id="PYDT01000003">
    <property type="protein sequence ID" value="THU67063.1"/>
    <property type="molecule type" value="Genomic_DNA"/>
</dbReference>
<keyword evidence="4" id="KW-1185">Reference proteome</keyword>
<dbReference type="SUPFAM" id="SSF49870">
    <property type="entry name" value="Osmotin, thaumatin-like protein"/>
    <property type="match status" value="1"/>
</dbReference>
<evidence type="ECO:0000313" key="4">
    <source>
        <dbReference type="Proteomes" id="UP000317650"/>
    </source>
</evidence>
<evidence type="ECO:0008006" key="5">
    <source>
        <dbReference type="Google" id="ProtNLM"/>
    </source>
</evidence>
<feature type="chain" id="PRO_5020289324" description="Thaumatin-like protein" evidence="2">
    <location>
        <begin position="25"/>
        <end position="260"/>
    </location>
</feature>
<dbReference type="PROSITE" id="PS51367">
    <property type="entry name" value="THAUMATIN_2"/>
    <property type="match status" value="1"/>
</dbReference>
<dbReference type="PROSITE" id="PS00316">
    <property type="entry name" value="THAUMATIN_1"/>
    <property type="match status" value="1"/>
</dbReference>
<accession>A0A4S8JXN0</accession>
<feature type="region of interest" description="Disordered" evidence="1">
    <location>
        <begin position="182"/>
        <end position="208"/>
    </location>
</feature>
<dbReference type="InterPro" id="IPR001938">
    <property type="entry name" value="Thaumatin"/>
</dbReference>
<sequence>MMFGFMAPLSVLVLVFFSARGCLAASFTFLNNCQYTVWPGVLSNAGNAALSTTGFAVEAGQSRSIEAPAAWSGRFWGRTLCATDSTGKFSCGTGDCGSGKVECSGRGAAPPATLAEFTLGGGGNGTDYYDVSLVDGYNLAMLVAPQGGGCGSTGCVADLNGVCPSDLRVVLRSGTGASESVACKSAHKSTDHNPDATGGMPRNEGLPSNDGGDMVILGGYDFGRASPRAAREAALATVSLAALTSLLVADLLSLPSIACR</sequence>
<dbReference type="Pfam" id="PF00314">
    <property type="entry name" value="Thaumatin"/>
    <property type="match status" value="1"/>
</dbReference>
<proteinExistence type="predicted"/>
<protein>
    <recommendedName>
        <fullName evidence="5">Thaumatin-like protein</fullName>
    </recommendedName>
</protein>
<gene>
    <name evidence="3" type="ORF">C4D60_Mb05t20700</name>
</gene>
<dbReference type="PRINTS" id="PR00347">
    <property type="entry name" value="THAUMATIN"/>
</dbReference>
<dbReference type="Gene3D" id="2.60.110.10">
    <property type="entry name" value="Thaumatin"/>
    <property type="match status" value="1"/>
</dbReference>
<comment type="caution">
    <text evidence="3">The sequence shown here is derived from an EMBL/GenBank/DDBJ whole genome shotgun (WGS) entry which is preliminary data.</text>
</comment>
<name>A0A4S8JXN0_MUSBA</name>
<dbReference type="Proteomes" id="UP000317650">
    <property type="component" value="Chromosome 5"/>
</dbReference>
<dbReference type="PANTHER" id="PTHR31048">
    <property type="entry name" value="OS03G0233200 PROTEIN"/>
    <property type="match status" value="1"/>
</dbReference>